<evidence type="ECO:0008006" key="4">
    <source>
        <dbReference type="Google" id="ProtNLM"/>
    </source>
</evidence>
<evidence type="ECO:0000256" key="1">
    <source>
        <dbReference type="SAM" id="SignalP"/>
    </source>
</evidence>
<feature type="signal peptide" evidence="1">
    <location>
        <begin position="1"/>
        <end position="23"/>
    </location>
</feature>
<keyword evidence="1" id="KW-0732">Signal</keyword>
<feature type="chain" id="PRO_5042887338" description="Peptidase C1A papain C-terminal domain-containing protein" evidence="1">
    <location>
        <begin position="24"/>
        <end position="179"/>
    </location>
</feature>
<name>A0AAN8RFC2_9PEZI</name>
<reference evidence="2 3" key="1">
    <citation type="submission" date="2019-10" db="EMBL/GenBank/DDBJ databases">
        <authorList>
            <person name="Palmer J.M."/>
        </authorList>
    </citation>
    <scope>NUCLEOTIDE SEQUENCE [LARGE SCALE GENOMIC DNA]</scope>
    <source>
        <strain evidence="2 3">TWF718</strain>
    </source>
</reference>
<sequence length="179" mass="19549">MKLVAFTQTFLFLLFLFTSGTLSLPTPEPIDLQDTSANLALDARSQLEKRDSWDCKGSGVCGIHINPESCLQALSKINPDVTYRSSFRQFHDNGGPRLGSCFVEYACGKQKDYISAAEYGVSKGWSLRESTANFVDVGAGVFIVWVAVKNADRSGSGEHAGSHSTIVITRVVEGHKWVN</sequence>
<dbReference type="AlphaFoldDB" id="A0AAN8RFC2"/>
<evidence type="ECO:0000313" key="3">
    <source>
        <dbReference type="Proteomes" id="UP001313282"/>
    </source>
</evidence>
<gene>
    <name evidence="2" type="ORF">TWF718_009861</name>
</gene>
<dbReference type="Proteomes" id="UP001313282">
    <property type="component" value="Unassembled WGS sequence"/>
</dbReference>
<evidence type="ECO:0000313" key="2">
    <source>
        <dbReference type="EMBL" id="KAK6337075.1"/>
    </source>
</evidence>
<keyword evidence="3" id="KW-1185">Reference proteome</keyword>
<comment type="caution">
    <text evidence="2">The sequence shown here is derived from an EMBL/GenBank/DDBJ whole genome shotgun (WGS) entry which is preliminary data.</text>
</comment>
<accession>A0AAN8RFC2</accession>
<proteinExistence type="predicted"/>
<organism evidence="2 3">
    <name type="scientific">Orbilia javanica</name>
    <dbReference type="NCBI Taxonomy" id="47235"/>
    <lineage>
        <taxon>Eukaryota</taxon>
        <taxon>Fungi</taxon>
        <taxon>Dikarya</taxon>
        <taxon>Ascomycota</taxon>
        <taxon>Pezizomycotina</taxon>
        <taxon>Orbiliomycetes</taxon>
        <taxon>Orbiliales</taxon>
        <taxon>Orbiliaceae</taxon>
        <taxon>Orbilia</taxon>
    </lineage>
</organism>
<protein>
    <recommendedName>
        <fullName evidence="4">Peptidase C1A papain C-terminal domain-containing protein</fullName>
    </recommendedName>
</protein>
<dbReference type="EMBL" id="JAVHNR010000007">
    <property type="protein sequence ID" value="KAK6337075.1"/>
    <property type="molecule type" value="Genomic_DNA"/>
</dbReference>